<keyword evidence="3" id="KW-1185">Reference proteome</keyword>
<reference evidence="2 3" key="1">
    <citation type="submission" date="2023-07" db="EMBL/GenBank/DDBJ databases">
        <title>Sorghum-associated microbial communities from plants grown in Nebraska, USA.</title>
        <authorList>
            <person name="Schachtman D."/>
        </authorList>
    </citation>
    <scope>NUCLEOTIDE SEQUENCE [LARGE SCALE GENOMIC DNA]</scope>
    <source>
        <strain evidence="2 3">BE314</strain>
    </source>
</reference>
<feature type="signal peptide" evidence="1">
    <location>
        <begin position="1"/>
        <end position="20"/>
    </location>
</feature>
<keyword evidence="1" id="KW-0732">Signal</keyword>
<organism evidence="2 3">
    <name type="scientific">Roseateles saccharophilus</name>
    <name type="common">Pseudomonas saccharophila</name>
    <dbReference type="NCBI Taxonomy" id="304"/>
    <lineage>
        <taxon>Bacteria</taxon>
        <taxon>Pseudomonadati</taxon>
        <taxon>Pseudomonadota</taxon>
        <taxon>Betaproteobacteria</taxon>
        <taxon>Burkholderiales</taxon>
        <taxon>Sphaerotilaceae</taxon>
        <taxon>Roseateles</taxon>
    </lineage>
</organism>
<accession>A0ABU1YNV0</accession>
<protein>
    <recommendedName>
        <fullName evidence="4">Solute-binding protein family 3/N-terminal domain-containing protein</fullName>
    </recommendedName>
</protein>
<dbReference type="EMBL" id="JAVDXU010000002">
    <property type="protein sequence ID" value="MDR7269900.1"/>
    <property type="molecule type" value="Genomic_DNA"/>
</dbReference>
<evidence type="ECO:0000256" key="1">
    <source>
        <dbReference type="SAM" id="SignalP"/>
    </source>
</evidence>
<proteinExistence type="predicted"/>
<sequence length="267" mass="28642">MSRWSCGLCGVALSGGMALAAAQGCPEALRIGFTDRAGPPGLLGHGSQFADPPGWAVVAVREALRQLACKAELVRLPGRRLSAALAQGEVHFGLFYGPSPERLRSYSFPLDAHGRPDAAWAPVFGHLALYGRAGTAPDPGWDGNHLPPRSRVGVLAGSVQEALAGERGWATETVLTFDSEVAMLQAQRFDLLLTAREGLSPEQRADLVEWSPVVARQPYFVPAAPSFAQRHAAWTRAFWAELCQAVRRQAPDARPADCGILPPPPRR</sequence>
<name>A0ABU1YNV0_ROSSA</name>
<dbReference type="RefSeq" id="WP_310265254.1">
    <property type="nucleotide sequence ID" value="NZ_JAVDXU010000002.1"/>
</dbReference>
<evidence type="ECO:0000313" key="2">
    <source>
        <dbReference type="EMBL" id="MDR7269900.1"/>
    </source>
</evidence>
<feature type="chain" id="PRO_5047179282" description="Solute-binding protein family 3/N-terminal domain-containing protein" evidence="1">
    <location>
        <begin position="21"/>
        <end position="267"/>
    </location>
</feature>
<dbReference type="PROSITE" id="PS51257">
    <property type="entry name" value="PROKAR_LIPOPROTEIN"/>
    <property type="match status" value="1"/>
</dbReference>
<evidence type="ECO:0008006" key="4">
    <source>
        <dbReference type="Google" id="ProtNLM"/>
    </source>
</evidence>
<dbReference type="SUPFAM" id="SSF53850">
    <property type="entry name" value="Periplasmic binding protein-like II"/>
    <property type="match status" value="1"/>
</dbReference>
<evidence type="ECO:0000313" key="3">
    <source>
        <dbReference type="Proteomes" id="UP001180453"/>
    </source>
</evidence>
<comment type="caution">
    <text evidence="2">The sequence shown here is derived from an EMBL/GenBank/DDBJ whole genome shotgun (WGS) entry which is preliminary data.</text>
</comment>
<dbReference type="Proteomes" id="UP001180453">
    <property type="component" value="Unassembled WGS sequence"/>
</dbReference>
<gene>
    <name evidence="2" type="ORF">J2X20_002558</name>
</gene>